<gene>
    <name evidence="2" type="ORF">ACJ73_04014</name>
</gene>
<dbReference type="Proteomes" id="UP000242791">
    <property type="component" value="Unassembled WGS sequence"/>
</dbReference>
<feature type="compositionally biased region" description="Basic and acidic residues" evidence="1">
    <location>
        <begin position="12"/>
        <end position="22"/>
    </location>
</feature>
<proteinExistence type="predicted"/>
<evidence type="ECO:0000313" key="2">
    <source>
        <dbReference type="EMBL" id="OJD24627.1"/>
    </source>
</evidence>
<evidence type="ECO:0000313" key="3">
    <source>
        <dbReference type="Proteomes" id="UP000242791"/>
    </source>
</evidence>
<dbReference type="AlphaFoldDB" id="A0A1J9QWL8"/>
<sequence length="62" mass="7264">MTRSSSNTPCTVRDRDRDRDRGWSWPPGRVLKATSMEGRGRFDSPAARAKRIQWARNRYQPD</sequence>
<protein>
    <submittedName>
        <fullName evidence="2">Uncharacterized protein</fullName>
    </submittedName>
</protein>
<dbReference type="VEuPathDB" id="FungiDB:ACJ73_04014"/>
<keyword evidence="3" id="KW-1185">Reference proteome</keyword>
<feature type="compositionally biased region" description="Polar residues" evidence="1">
    <location>
        <begin position="1"/>
        <end position="10"/>
    </location>
</feature>
<comment type="caution">
    <text evidence="2">The sequence shown here is derived from an EMBL/GenBank/DDBJ whole genome shotgun (WGS) entry which is preliminary data.</text>
</comment>
<name>A0A1J9QWL8_9EURO</name>
<reference evidence="2 3" key="1">
    <citation type="submission" date="2015-08" db="EMBL/GenBank/DDBJ databases">
        <title>Emmonsia species relationships and genome sequence.</title>
        <authorList>
            <person name="Cuomo C.A."/>
            <person name="Schwartz I.S."/>
            <person name="Kenyon C."/>
            <person name="De Hoog G.S."/>
            <person name="Govender N.P."/>
            <person name="Botha A."/>
            <person name="Moreno L."/>
            <person name="De Vries M."/>
            <person name="Munoz J.F."/>
            <person name="Stielow J.B."/>
        </authorList>
    </citation>
    <scope>NUCLEOTIDE SEQUENCE [LARGE SCALE GENOMIC DNA]</scope>
    <source>
        <strain evidence="2 3">EI222</strain>
    </source>
</reference>
<accession>A0A1J9QWL8</accession>
<feature type="region of interest" description="Disordered" evidence="1">
    <location>
        <begin position="1"/>
        <end position="48"/>
    </location>
</feature>
<dbReference type="STRING" id="1658174.A0A1J9QWL8"/>
<organism evidence="2 3">
    <name type="scientific">Blastomyces percursus</name>
    <dbReference type="NCBI Taxonomy" id="1658174"/>
    <lineage>
        <taxon>Eukaryota</taxon>
        <taxon>Fungi</taxon>
        <taxon>Dikarya</taxon>
        <taxon>Ascomycota</taxon>
        <taxon>Pezizomycotina</taxon>
        <taxon>Eurotiomycetes</taxon>
        <taxon>Eurotiomycetidae</taxon>
        <taxon>Onygenales</taxon>
        <taxon>Ajellomycetaceae</taxon>
        <taxon>Blastomyces</taxon>
    </lineage>
</organism>
<evidence type="ECO:0000256" key="1">
    <source>
        <dbReference type="SAM" id="MobiDB-lite"/>
    </source>
</evidence>
<dbReference type="EMBL" id="LGTZ01000522">
    <property type="protein sequence ID" value="OJD24627.1"/>
    <property type="molecule type" value="Genomic_DNA"/>
</dbReference>